<keyword evidence="1" id="KW-0812">Transmembrane</keyword>
<evidence type="ECO:0000256" key="1">
    <source>
        <dbReference type="SAM" id="Phobius"/>
    </source>
</evidence>
<proteinExistence type="predicted"/>
<keyword evidence="1" id="KW-0472">Membrane</keyword>
<reference evidence="2" key="1">
    <citation type="submission" date="2023-02" db="EMBL/GenBank/DDBJ databases">
        <title>Description of Roseinatronobacter alkalisoli sp. nov., an alkaliphilic bacerium isolated from soda soil.</title>
        <authorList>
            <person name="Wei W."/>
        </authorList>
    </citation>
    <scope>NUCLEOTIDE SEQUENCE</scope>
    <source>
        <strain evidence="2">HJB301</strain>
    </source>
</reference>
<evidence type="ECO:0008006" key="4">
    <source>
        <dbReference type="Google" id="ProtNLM"/>
    </source>
</evidence>
<keyword evidence="1" id="KW-1133">Transmembrane helix</keyword>
<gene>
    <name evidence="2" type="ORF">PUT78_17400</name>
</gene>
<organism evidence="2 3">
    <name type="scientific">Roseinatronobacter alkalisoli</name>
    <dbReference type="NCBI Taxonomy" id="3028235"/>
    <lineage>
        <taxon>Bacteria</taxon>
        <taxon>Pseudomonadati</taxon>
        <taxon>Pseudomonadota</taxon>
        <taxon>Alphaproteobacteria</taxon>
        <taxon>Rhodobacterales</taxon>
        <taxon>Paracoccaceae</taxon>
        <taxon>Roseinatronobacter</taxon>
    </lineage>
</organism>
<accession>A0ABT5TFC9</accession>
<evidence type="ECO:0000313" key="3">
    <source>
        <dbReference type="Proteomes" id="UP001431784"/>
    </source>
</evidence>
<dbReference type="EMBL" id="JAQZSM010000020">
    <property type="protein sequence ID" value="MDD7972872.1"/>
    <property type="molecule type" value="Genomic_DNA"/>
</dbReference>
<protein>
    <recommendedName>
        <fullName evidence="4">DUF998 domain-containing protein</fullName>
    </recommendedName>
</protein>
<evidence type="ECO:0000313" key="2">
    <source>
        <dbReference type="EMBL" id="MDD7972872.1"/>
    </source>
</evidence>
<feature type="transmembrane region" description="Helical" evidence="1">
    <location>
        <begin position="74"/>
        <end position="95"/>
    </location>
</feature>
<sequence length="126" mass="13713">MSRSVAIGGLCIFALLFLWAAWWGWTDFRALRLEIAGCTTPLTVDQTSFWMMGMAGIAVLPFLSASADVRVHRVLFSLLIIWALGVPIISYMTLISDATAQGYPLPSGARVLLFAEFTLQAPACDA</sequence>
<dbReference type="Proteomes" id="UP001431784">
    <property type="component" value="Unassembled WGS sequence"/>
</dbReference>
<keyword evidence="3" id="KW-1185">Reference proteome</keyword>
<dbReference type="RefSeq" id="WP_274353546.1">
    <property type="nucleotide sequence ID" value="NZ_JAQZSM010000020.1"/>
</dbReference>
<feature type="transmembrane region" description="Helical" evidence="1">
    <location>
        <begin position="49"/>
        <end position="67"/>
    </location>
</feature>
<comment type="caution">
    <text evidence="2">The sequence shown here is derived from an EMBL/GenBank/DDBJ whole genome shotgun (WGS) entry which is preliminary data.</text>
</comment>
<name>A0ABT5TFC9_9RHOB</name>